<keyword evidence="11" id="KW-1185">Reference proteome</keyword>
<comment type="subcellular location">
    <subcellularLocation>
        <location evidence="1">Mitochondrion inner membrane</location>
        <topology evidence="1">Peripheral membrane protein</topology>
        <orientation evidence="1">Matrix side</orientation>
    </subcellularLocation>
</comment>
<dbReference type="InterPro" id="IPR003197">
    <property type="entry name" value="QCR7"/>
</dbReference>
<dbReference type="Pfam" id="PF02271">
    <property type="entry name" value="UCR_14kD"/>
    <property type="match status" value="1"/>
</dbReference>
<dbReference type="AlphaFoldDB" id="A0A8H5GQP9"/>
<dbReference type="PIRSF" id="PIRSF000022">
    <property type="entry name" value="Bc1_14K"/>
    <property type="match status" value="1"/>
</dbReference>
<evidence type="ECO:0000256" key="5">
    <source>
        <dbReference type="ARBA" id="ARBA00022792"/>
    </source>
</evidence>
<keyword evidence="6 9" id="KW-0249">Electron transport</keyword>
<dbReference type="Proteomes" id="UP000559256">
    <property type="component" value="Unassembled WGS sequence"/>
</dbReference>
<dbReference type="OrthoDB" id="425749at2759"/>
<dbReference type="PANTHER" id="PTHR12022:SF0">
    <property type="entry name" value="CYTOCHROME B-C1 COMPLEX SUBUNIT 7"/>
    <property type="match status" value="1"/>
</dbReference>
<dbReference type="InterPro" id="IPR036544">
    <property type="entry name" value="QCR7_sf"/>
</dbReference>
<keyword evidence="4 9" id="KW-0679">Respiratory chain</keyword>
<accession>A0A8H5GQP9</accession>
<evidence type="ECO:0000256" key="2">
    <source>
        <dbReference type="ARBA" id="ARBA00008554"/>
    </source>
</evidence>
<evidence type="ECO:0000313" key="10">
    <source>
        <dbReference type="EMBL" id="KAF5369454.1"/>
    </source>
</evidence>
<name>A0A8H5GQP9_9AGAR</name>
<protein>
    <recommendedName>
        <fullName evidence="9">Cytochrome b-c1 complex subunit 7</fullName>
    </recommendedName>
</protein>
<organism evidence="10 11">
    <name type="scientific">Tetrapyrgos nigripes</name>
    <dbReference type="NCBI Taxonomy" id="182062"/>
    <lineage>
        <taxon>Eukaryota</taxon>
        <taxon>Fungi</taxon>
        <taxon>Dikarya</taxon>
        <taxon>Basidiomycota</taxon>
        <taxon>Agaricomycotina</taxon>
        <taxon>Agaricomycetes</taxon>
        <taxon>Agaricomycetidae</taxon>
        <taxon>Agaricales</taxon>
        <taxon>Marasmiineae</taxon>
        <taxon>Marasmiaceae</taxon>
        <taxon>Tetrapyrgos</taxon>
    </lineage>
</organism>
<dbReference type="FunFam" id="1.10.1090.10:FF:000001">
    <property type="entry name" value="Cytochrome b-c1 complex subunit 7"/>
    <property type="match status" value="1"/>
</dbReference>
<evidence type="ECO:0000256" key="3">
    <source>
        <dbReference type="ARBA" id="ARBA00022448"/>
    </source>
</evidence>
<keyword evidence="7 9" id="KW-0496">Mitochondrion</keyword>
<evidence type="ECO:0000256" key="4">
    <source>
        <dbReference type="ARBA" id="ARBA00022660"/>
    </source>
</evidence>
<dbReference type="GO" id="GO:0005743">
    <property type="term" value="C:mitochondrial inner membrane"/>
    <property type="evidence" value="ECO:0007669"/>
    <property type="project" value="UniProtKB-SubCell"/>
</dbReference>
<evidence type="ECO:0000256" key="6">
    <source>
        <dbReference type="ARBA" id="ARBA00022982"/>
    </source>
</evidence>
<keyword evidence="3 9" id="KW-0813">Transport</keyword>
<reference evidence="10 11" key="1">
    <citation type="journal article" date="2020" name="ISME J.">
        <title>Uncovering the hidden diversity of litter-decomposition mechanisms in mushroom-forming fungi.</title>
        <authorList>
            <person name="Floudas D."/>
            <person name="Bentzer J."/>
            <person name="Ahren D."/>
            <person name="Johansson T."/>
            <person name="Persson P."/>
            <person name="Tunlid A."/>
        </authorList>
    </citation>
    <scope>NUCLEOTIDE SEQUENCE [LARGE SCALE GENOMIC DNA]</scope>
    <source>
        <strain evidence="10 11">CBS 291.85</strain>
    </source>
</reference>
<dbReference type="SUPFAM" id="SSF81524">
    <property type="entry name" value="14 kDa protein of cytochrome bc1 complex (Ubiquinol-cytochrome c reductase)"/>
    <property type="match status" value="1"/>
</dbReference>
<dbReference type="PANTHER" id="PTHR12022">
    <property type="entry name" value="UBIQUINOL-CYTOCHROME C REDUCTASE COMPLEX 14 KD PROTEIN"/>
    <property type="match status" value="1"/>
</dbReference>
<keyword evidence="5 9" id="KW-0999">Mitochondrion inner membrane</keyword>
<dbReference type="GO" id="GO:0006122">
    <property type="term" value="P:mitochondrial electron transport, ubiquinol to cytochrome c"/>
    <property type="evidence" value="ECO:0007669"/>
    <property type="project" value="InterPro"/>
</dbReference>
<dbReference type="EMBL" id="JAACJM010000013">
    <property type="protein sequence ID" value="KAF5369454.1"/>
    <property type="molecule type" value="Genomic_DNA"/>
</dbReference>
<dbReference type="GO" id="GO:0045275">
    <property type="term" value="C:respiratory chain complex III"/>
    <property type="evidence" value="ECO:0007669"/>
    <property type="project" value="InterPro"/>
</dbReference>
<gene>
    <name evidence="10" type="ORF">D9758_002717</name>
</gene>
<comment type="caution">
    <text evidence="10">The sequence shown here is derived from an EMBL/GenBank/DDBJ whole genome shotgun (WGS) entry which is preliminary data.</text>
</comment>
<evidence type="ECO:0000256" key="9">
    <source>
        <dbReference type="PIRNR" id="PIRNR000022"/>
    </source>
</evidence>
<comment type="function">
    <text evidence="9">Component of the ubiquinol-cytochrome c oxidoreductase, a multisubunit transmembrane complex that is part of the mitochondrial electron transport chain which drives oxidative phosphorylation.</text>
</comment>
<evidence type="ECO:0000256" key="7">
    <source>
        <dbReference type="ARBA" id="ARBA00023128"/>
    </source>
</evidence>
<comment type="similarity">
    <text evidence="2 9">Belongs to the UQCRB/QCR7 family.</text>
</comment>
<keyword evidence="8 9" id="KW-0472">Membrane</keyword>
<evidence type="ECO:0000313" key="11">
    <source>
        <dbReference type="Proteomes" id="UP000559256"/>
    </source>
</evidence>
<evidence type="ECO:0000256" key="8">
    <source>
        <dbReference type="ARBA" id="ARBA00023136"/>
    </source>
</evidence>
<proteinExistence type="inferred from homology"/>
<sequence length="128" mass="14935">MVFFGPLQYSLAPKILASKSMMKWAQPLALWFSKQSGYKKYGLKYDDLLVEESDNVQRALGRLTPAESYERAFRLKRASQASVLHAPLPEEQWTKDGEDVRYLTPHIQEVQKEEKERAMWDTISVKRK</sequence>
<dbReference type="Gene3D" id="1.10.1090.10">
    <property type="entry name" value="Cytochrome b-c1 complex subunit 7"/>
    <property type="match status" value="1"/>
</dbReference>
<evidence type="ECO:0000256" key="1">
    <source>
        <dbReference type="ARBA" id="ARBA00004443"/>
    </source>
</evidence>